<feature type="compositionally biased region" description="Acidic residues" evidence="3">
    <location>
        <begin position="596"/>
        <end position="613"/>
    </location>
</feature>
<dbReference type="SMART" id="SM00212">
    <property type="entry name" value="UBCc"/>
    <property type="match status" value="1"/>
</dbReference>
<accession>A0AAD4C0Y7</accession>
<dbReference type="SUPFAM" id="SSF54495">
    <property type="entry name" value="UBC-like"/>
    <property type="match status" value="1"/>
</dbReference>
<evidence type="ECO:0000313" key="6">
    <source>
        <dbReference type="Proteomes" id="UP001194468"/>
    </source>
</evidence>
<dbReference type="Gene3D" id="3.10.110.10">
    <property type="entry name" value="Ubiquitin Conjugating Enzyme"/>
    <property type="match status" value="1"/>
</dbReference>
<protein>
    <recommendedName>
        <fullName evidence="4">UBC core domain-containing protein</fullName>
    </recommendedName>
</protein>
<gene>
    <name evidence="5" type="ORF">L210DRAFT_3757996</name>
</gene>
<feature type="compositionally biased region" description="Low complexity" evidence="3">
    <location>
        <begin position="644"/>
        <end position="670"/>
    </location>
</feature>
<keyword evidence="6" id="KW-1185">Reference proteome</keyword>
<feature type="region of interest" description="Disordered" evidence="3">
    <location>
        <begin position="560"/>
        <end position="579"/>
    </location>
</feature>
<evidence type="ECO:0000313" key="5">
    <source>
        <dbReference type="EMBL" id="KAF8445792.1"/>
    </source>
</evidence>
<dbReference type="AlphaFoldDB" id="A0AAD4C0Y7"/>
<evidence type="ECO:0000259" key="4">
    <source>
        <dbReference type="PROSITE" id="PS50127"/>
    </source>
</evidence>
<name>A0AAD4C0Y7_BOLED</name>
<reference evidence="5" key="1">
    <citation type="submission" date="2019-10" db="EMBL/GenBank/DDBJ databases">
        <authorList>
            <consortium name="DOE Joint Genome Institute"/>
            <person name="Kuo A."/>
            <person name="Miyauchi S."/>
            <person name="Kiss E."/>
            <person name="Drula E."/>
            <person name="Kohler A."/>
            <person name="Sanchez-Garcia M."/>
            <person name="Andreopoulos B."/>
            <person name="Barry K.W."/>
            <person name="Bonito G."/>
            <person name="Buee M."/>
            <person name="Carver A."/>
            <person name="Chen C."/>
            <person name="Cichocki N."/>
            <person name="Clum A."/>
            <person name="Culley D."/>
            <person name="Crous P.W."/>
            <person name="Fauchery L."/>
            <person name="Girlanda M."/>
            <person name="Hayes R."/>
            <person name="Keri Z."/>
            <person name="LaButti K."/>
            <person name="Lipzen A."/>
            <person name="Lombard V."/>
            <person name="Magnuson J."/>
            <person name="Maillard F."/>
            <person name="Morin E."/>
            <person name="Murat C."/>
            <person name="Nolan M."/>
            <person name="Ohm R."/>
            <person name="Pangilinan J."/>
            <person name="Pereira M."/>
            <person name="Perotto S."/>
            <person name="Peter M."/>
            <person name="Riley R."/>
            <person name="Sitrit Y."/>
            <person name="Stielow B."/>
            <person name="Szollosi G."/>
            <person name="Zifcakova L."/>
            <person name="Stursova M."/>
            <person name="Spatafora J.W."/>
            <person name="Tedersoo L."/>
            <person name="Vaario L.-M."/>
            <person name="Yamada A."/>
            <person name="Yan M."/>
            <person name="Wang P."/>
            <person name="Xu J."/>
            <person name="Bruns T."/>
            <person name="Baldrian P."/>
            <person name="Vilgalys R."/>
            <person name="Henrissat B."/>
            <person name="Grigoriev I.V."/>
            <person name="Hibbett D."/>
            <person name="Nagy L.G."/>
            <person name="Martin F.M."/>
        </authorList>
    </citation>
    <scope>NUCLEOTIDE SEQUENCE</scope>
    <source>
        <strain evidence="5">BED1</strain>
    </source>
</reference>
<comment type="caution">
    <text evidence="5">The sequence shown here is derived from an EMBL/GenBank/DDBJ whole genome shotgun (WGS) entry which is preliminary data.</text>
</comment>
<dbReference type="GO" id="GO:0061631">
    <property type="term" value="F:ubiquitin conjugating enzyme activity"/>
    <property type="evidence" value="ECO:0007669"/>
    <property type="project" value="TreeGrafter"/>
</dbReference>
<dbReference type="Pfam" id="PF00179">
    <property type="entry name" value="UQ_con"/>
    <property type="match status" value="1"/>
</dbReference>
<feature type="compositionally biased region" description="Acidic residues" evidence="3">
    <location>
        <begin position="560"/>
        <end position="578"/>
    </location>
</feature>
<dbReference type="PROSITE" id="PS50127">
    <property type="entry name" value="UBC_2"/>
    <property type="match status" value="1"/>
</dbReference>
<organism evidence="5 6">
    <name type="scientific">Boletus edulis BED1</name>
    <dbReference type="NCBI Taxonomy" id="1328754"/>
    <lineage>
        <taxon>Eukaryota</taxon>
        <taxon>Fungi</taxon>
        <taxon>Dikarya</taxon>
        <taxon>Basidiomycota</taxon>
        <taxon>Agaricomycotina</taxon>
        <taxon>Agaricomycetes</taxon>
        <taxon>Agaricomycetidae</taxon>
        <taxon>Boletales</taxon>
        <taxon>Boletineae</taxon>
        <taxon>Boletaceae</taxon>
        <taxon>Boletoideae</taxon>
        <taxon>Boletus</taxon>
    </lineage>
</organism>
<evidence type="ECO:0000256" key="3">
    <source>
        <dbReference type="SAM" id="MobiDB-lite"/>
    </source>
</evidence>
<feature type="region of interest" description="Disordered" evidence="3">
    <location>
        <begin position="596"/>
        <end position="671"/>
    </location>
</feature>
<sequence length="953" mass="106473">MSSTNGPPSTKVPLHFPARRRLLLTPTIVQFYQEDIVRRIGWPNAYGVVLRCWHDAEDLPPVPNPLSDPLMRPLTRGEVGVSFLPGGLREIVPESEYELVDRTFQAGDYCKRSLDDVRSGVVVSTHVQARLVHAISGVPVNGRRDVRDLRHATTVNAGDYVTYDDWIGQVIELFDELVISASGTLIRMPEISSRLTIGDKGLDILPHPLTFHGIHNMCQGTPIPSVNDTVVDLQHTVLAICWLALNQTVWSFDAFFCSSDSISQLDRDTMLKKRRPERFWHGEDLTKLTVLRTKSGDIRVGDKVTIPDDETIPIVSFETGIEGNGKINSRTLCVQETRTTVVVLWQDGSRATLPSTDLIPYLNVDEYDCWPGDHVLWKNEDQERVATVQSVNSTDRVAVIRCADTGTLETVSVLELDPNGTGDASPDALHGHGFGVRRGDSVFIHPVGTTNGFAPPRVPKIGEIEEWVREPPVRADGELSGWRRTMADLGALIAANRNTHRLYLYDVSLPSADDTSLTWFGEVTELHLNGSVEVTYPNMEVSVLPLERLTRLYDSLEQIEDDGWDEEASERDSNEEYSEGIWLQDAEGIWRYEKNSDDDEWEEMDEDPEEMDVDLSWAETESSPGLDDDSLNPPPSVTALDLAESVSPLPTSPSTSPEMSQESVVNTTTKDTVEVDDDSLWRRFEILPSAPTDHAFYSTSANQPSRTFLARLTKEYRALSNSLPDSIIVRAYEDRSDLLRCLIIGPENTPYEDAPFVIDWMLDSNFPQSPPIAHFLSWTNGNGRVNPNLYEEGKVCLSILGTWSGDRTETWSASRSSLLQAFVSIQGLVLVKEPWFCEPAYEKLRGTEEGMVNSRLYSEKAYVLSRGFVRRALDIPLGGLQSEINWLYYTKGRLGKVLNNARQLIEKSKNKSTGDSDQDLAVSRLTAGGIITLERTLGKLQLLLERNQATGTV</sequence>
<proteinExistence type="predicted"/>
<keyword evidence="2" id="KW-0833">Ubl conjugation pathway</keyword>
<dbReference type="Proteomes" id="UP001194468">
    <property type="component" value="Unassembled WGS sequence"/>
</dbReference>
<dbReference type="PANTHER" id="PTHR46116">
    <property type="entry name" value="(E3-INDEPENDENT) E2 UBIQUITIN-CONJUGATING ENZYME"/>
    <property type="match status" value="1"/>
</dbReference>
<feature type="domain" description="UBC core" evidence="4">
    <location>
        <begin position="707"/>
        <end position="870"/>
    </location>
</feature>
<reference evidence="5" key="2">
    <citation type="journal article" date="2020" name="Nat. Commun.">
        <title>Large-scale genome sequencing of mycorrhizal fungi provides insights into the early evolution of symbiotic traits.</title>
        <authorList>
            <person name="Miyauchi S."/>
            <person name="Kiss E."/>
            <person name="Kuo A."/>
            <person name="Drula E."/>
            <person name="Kohler A."/>
            <person name="Sanchez-Garcia M."/>
            <person name="Morin E."/>
            <person name="Andreopoulos B."/>
            <person name="Barry K.W."/>
            <person name="Bonito G."/>
            <person name="Buee M."/>
            <person name="Carver A."/>
            <person name="Chen C."/>
            <person name="Cichocki N."/>
            <person name="Clum A."/>
            <person name="Culley D."/>
            <person name="Crous P.W."/>
            <person name="Fauchery L."/>
            <person name="Girlanda M."/>
            <person name="Hayes R.D."/>
            <person name="Keri Z."/>
            <person name="LaButti K."/>
            <person name="Lipzen A."/>
            <person name="Lombard V."/>
            <person name="Magnuson J."/>
            <person name="Maillard F."/>
            <person name="Murat C."/>
            <person name="Nolan M."/>
            <person name="Ohm R.A."/>
            <person name="Pangilinan J."/>
            <person name="Pereira M.F."/>
            <person name="Perotto S."/>
            <person name="Peter M."/>
            <person name="Pfister S."/>
            <person name="Riley R."/>
            <person name="Sitrit Y."/>
            <person name="Stielow J.B."/>
            <person name="Szollosi G."/>
            <person name="Zifcakova L."/>
            <person name="Stursova M."/>
            <person name="Spatafora J.W."/>
            <person name="Tedersoo L."/>
            <person name="Vaario L.M."/>
            <person name="Yamada A."/>
            <person name="Yan M."/>
            <person name="Wang P."/>
            <person name="Xu J."/>
            <person name="Bruns T."/>
            <person name="Baldrian P."/>
            <person name="Vilgalys R."/>
            <person name="Dunand C."/>
            <person name="Henrissat B."/>
            <person name="Grigoriev I.V."/>
            <person name="Hibbett D."/>
            <person name="Nagy L.G."/>
            <person name="Martin F.M."/>
        </authorList>
    </citation>
    <scope>NUCLEOTIDE SEQUENCE</scope>
    <source>
        <strain evidence="5">BED1</strain>
    </source>
</reference>
<dbReference type="EMBL" id="WHUW01000005">
    <property type="protein sequence ID" value="KAF8445792.1"/>
    <property type="molecule type" value="Genomic_DNA"/>
</dbReference>
<dbReference type="InterPro" id="IPR000608">
    <property type="entry name" value="UBC"/>
</dbReference>
<dbReference type="FunFam" id="3.10.110.10:FF:000094">
    <property type="entry name" value="Probable ubiquitin-conjugating enzyme E2 23"/>
    <property type="match status" value="1"/>
</dbReference>
<evidence type="ECO:0000256" key="2">
    <source>
        <dbReference type="ARBA" id="ARBA00022786"/>
    </source>
</evidence>
<dbReference type="InterPro" id="IPR016135">
    <property type="entry name" value="UBQ-conjugating_enzyme/RWD"/>
</dbReference>
<dbReference type="PANTHER" id="PTHR46116:SF15">
    <property type="entry name" value="(E3-INDEPENDENT) E2 UBIQUITIN-CONJUGATING ENZYME"/>
    <property type="match status" value="1"/>
</dbReference>
<dbReference type="CDD" id="cd23837">
    <property type="entry name" value="UBCc_UBE2O"/>
    <property type="match status" value="1"/>
</dbReference>
<keyword evidence="1" id="KW-0808">Transferase</keyword>
<evidence type="ECO:0000256" key="1">
    <source>
        <dbReference type="ARBA" id="ARBA00022679"/>
    </source>
</evidence>